<proteinExistence type="predicted"/>
<evidence type="ECO:0000256" key="1">
    <source>
        <dbReference type="SAM" id="MobiDB-lite"/>
    </source>
</evidence>
<comment type="caution">
    <text evidence="2">The sequence shown here is derived from an EMBL/GenBank/DDBJ whole genome shotgun (WGS) entry which is preliminary data.</text>
</comment>
<keyword evidence="3" id="KW-1185">Reference proteome</keyword>
<reference evidence="2" key="2">
    <citation type="submission" date="2022-01" db="EMBL/GenBank/DDBJ databases">
        <authorList>
            <person name="Yamashiro T."/>
            <person name="Shiraishi A."/>
            <person name="Satake H."/>
            <person name="Nakayama K."/>
        </authorList>
    </citation>
    <scope>NUCLEOTIDE SEQUENCE</scope>
</reference>
<feature type="region of interest" description="Disordered" evidence="1">
    <location>
        <begin position="17"/>
        <end position="77"/>
    </location>
</feature>
<dbReference type="EMBL" id="BQNB010021281">
    <property type="protein sequence ID" value="GJU04758.1"/>
    <property type="molecule type" value="Genomic_DNA"/>
</dbReference>
<accession>A0ABQ5IZX3</accession>
<reference evidence="2" key="1">
    <citation type="journal article" date="2022" name="Int. J. Mol. Sci.">
        <title>Draft Genome of Tanacetum Coccineum: Genomic Comparison of Closely Related Tanacetum-Family Plants.</title>
        <authorList>
            <person name="Yamashiro T."/>
            <person name="Shiraishi A."/>
            <person name="Nakayama K."/>
            <person name="Satake H."/>
        </authorList>
    </citation>
    <scope>NUCLEOTIDE SEQUENCE</scope>
</reference>
<evidence type="ECO:0000313" key="3">
    <source>
        <dbReference type="Proteomes" id="UP001151760"/>
    </source>
</evidence>
<dbReference type="Proteomes" id="UP001151760">
    <property type="component" value="Unassembled WGS sequence"/>
</dbReference>
<organism evidence="2 3">
    <name type="scientific">Tanacetum coccineum</name>
    <dbReference type="NCBI Taxonomy" id="301880"/>
    <lineage>
        <taxon>Eukaryota</taxon>
        <taxon>Viridiplantae</taxon>
        <taxon>Streptophyta</taxon>
        <taxon>Embryophyta</taxon>
        <taxon>Tracheophyta</taxon>
        <taxon>Spermatophyta</taxon>
        <taxon>Magnoliopsida</taxon>
        <taxon>eudicotyledons</taxon>
        <taxon>Gunneridae</taxon>
        <taxon>Pentapetalae</taxon>
        <taxon>asterids</taxon>
        <taxon>campanulids</taxon>
        <taxon>Asterales</taxon>
        <taxon>Asteraceae</taxon>
        <taxon>Asteroideae</taxon>
        <taxon>Anthemideae</taxon>
        <taxon>Anthemidinae</taxon>
        <taxon>Tanacetum</taxon>
    </lineage>
</organism>
<sequence length="77" mass="8517">MLDRHRKELHEQFSQILSTIRKSETHEPEAPTFAITTRSGVSTQDPPFSAPSQSTSSNHTEGATEKEGPEGREPSII</sequence>
<evidence type="ECO:0000313" key="2">
    <source>
        <dbReference type="EMBL" id="GJU04758.1"/>
    </source>
</evidence>
<protein>
    <submittedName>
        <fullName evidence="2">Uncharacterized protein</fullName>
    </submittedName>
</protein>
<gene>
    <name evidence="2" type="ORF">Tco_1121188</name>
</gene>
<name>A0ABQ5IZX3_9ASTR</name>
<feature type="compositionally biased region" description="Basic and acidic residues" evidence="1">
    <location>
        <begin position="62"/>
        <end position="77"/>
    </location>
</feature>
<feature type="compositionally biased region" description="Polar residues" evidence="1">
    <location>
        <begin position="34"/>
        <end position="61"/>
    </location>
</feature>